<comment type="caution">
    <text evidence="1">The sequence shown here is derived from an EMBL/GenBank/DDBJ whole genome shotgun (WGS) entry which is preliminary data.</text>
</comment>
<proteinExistence type="predicted"/>
<dbReference type="Proteomes" id="UP000271974">
    <property type="component" value="Unassembled WGS sequence"/>
</dbReference>
<name>A0A433SRK1_ELYCH</name>
<reference evidence="1 2" key="1">
    <citation type="submission" date="2019-01" db="EMBL/GenBank/DDBJ databases">
        <title>A draft genome assembly of the solar-powered sea slug Elysia chlorotica.</title>
        <authorList>
            <person name="Cai H."/>
            <person name="Li Q."/>
            <person name="Fang X."/>
            <person name="Li J."/>
            <person name="Curtis N.E."/>
            <person name="Altenburger A."/>
            <person name="Shibata T."/>
            <person name="Feng M."/>
            <person name="Maeda T."/>
            <person name="Schwartz J.A."/>
            <person name="Shigenobu S."/>
            <person name="Lundholm N."/>
            <person name="Nishiyama T."/>
            <person name="Yang H."/>
            <person name="Hasebe M."/>
            <person name="Li S."/>
            <person name="Pierce S.K."/>
            <person name="Wang J."/>
        </authorList>
    </citation>
    <scope>NUCLEOTIDE SEQUENCE [LARGE SCALE GENOMIC DNA]</scope>
    <source>
        <strain evidence="1">EC2010</strain>
        <tissue evidence="1">Whole organism of an adult</tissue>
    </source>
</reference>
<dbReference type="EMBL" id="RQTK01001143">
    <property type="protein sequence ID" value="RUS71902.1"/>
    <property type="molecule type" value="Genomic_DNA"/>
</dbReference>
<dbReference type="AlphaFoldDB" id="A0A433SRK1"/>
<protein>
    <submittedName>
        <fullName evidence="1">Uncharacterized protein</fullName>
    </submittedName>
</protein>
<evidence type="ECO:0000313" key="2">
    <source>
        <dbReference type="Proteomes" id="UP000271974"/>
    </source>
</evidence>
<evidence type="ECO:0000313" key="1">
    <source>
        <dbReference type="EMBL" id="RUS71902.1"/>
    </source>
</evidence>
<gene>
    <name evidence="1" type="ORF">EGW08_020340</name>
</gene>
<organism evidence="1 2">
    <name type="scientific">Elysia chlorotica</name>
    <name type="common">Eastern emerald elysia</name>
    <name type="synonym">Sea slug</name>
    <dbReference type="NCBI Taxonomy" id="188477"/>
    <lineage>
        <taxon>Eukaryota</taxon>
        <taxon>Metazoa</taxon>
        <taxon>Spiralia</taxon>
        <taxon>Lophotrochozoa</taxon>
        <taxon>Mollusca</taxon>
        <taxon>Gastropoda</taxon>
        <taxon>Heterobranchia</taxon>
        <taxon>Euthyneura</taxon>
        <taxon>Panpulmonata</taxon>
        <taxon>Sacoglossa</taxon>
        <taxon>Placobranchoidea</taxon>
        <taxon>Plakobranchidae</taxon>
        <taxon>Elysia</taxon>
    </lineage>
</organism>
<accession>A0A433SRK1</accession>
<keyword evidence="2" id="KW-1185">Reference proteome</keyword>
<dbReference type="OrthoDB" id="10606106at2759"/>
<sequence>MTTSCSLPDLKLLKVFSCSPSKMGLSVAPPCKARLTECTTPYVTSAEKMAGVDDELFELKICKTLQAKGCLDQNNNGAVCTAGEIAAIADEVVCDGTSGLLSSVLLLAAMLVLTRVM</sequence>